<accession>A0A6J4VHF8</accession>
<feature type="transmembrane region" description="Helical" evidence="7">
    <location>
        <begin position="190"/>
        <end position="208"/>
    </location>
</feature>
<feature type="transmembrane region" description="Helical" evidence="7">
    <location>
        <begin position="370"/>
        <end position="391"/>
    </location>
</feature>
<organism evidence="8">
    <name type="scientific">uncultured Thermomicrobiales bacterium</name>
    <dbReference type="NCBI Taxonomy" id="1645740"/>
    <lineage>
        <taxon>Bacteria</taxon>
        <taxon>Pseudomonadati</taxon>
        <taxon>Thermomicrobiota</taxon>
        <taxon>Thermomicrobia</taxon>
        <taxon>Thermomicrobiales</taxon>
        <taxon>environmental samples</taxon>
    </lineage>
</organism>
<dbReference type="AlphaFoldDB" id="A0A6J4VHF8"/>
<dbReference type="PANTHER" id="PTHR23513:SF11">
    <property type="entry name" value="STAPHYLOFERRIN A TRANSPORTER"/>
    <property type="match status" value="1"/>
</dbReference>
<protein>
    <recommendedName>
        <fullName evidence="9">Major facilitator superfamily (MFS) profile domain-containing protein</fullName>
    </recommendedName>
</protein>
<feature type="transmembrane region" description="Helical" evidence="7">
    <location>
        <begin position="397"/>
        <end position="421"/>
    </location>
</feature>
<evidence type="ECO:0000256" key="4">
    <source>
        <dbReference type="ARBA" id="ARBA00022692"/>
    </source>
</evidence>
<evidence type="ECO:0000256" key="5">
    <source>
        <dbReference type="ARBA" id="ARBA00022989"/>
    </source>
</evidence>
<proteinExistence type="predicted"/>
<feature type="transmembrane region" description="Helical" evidence="7">
    <location>
        <begin position="337"/>
        <end position="358"/>
    </location>
</feature>
<keyword evidence="6 7" id="KW-0472">Membrane</keyword>
<feature type="transmembrane region" description="Helical" evidence="7">
    <location>
        <begin position="39"/>
        <end position="59"/>
    </location>
</feature>
<dbReference type="InterPro" id="IPR036259">
    <property type="entry name" value="MFS_trans_sf"/>
</dbReference>
<evidence type="ECO:0000256" key="2">
    <source>
        <dbReference type="ARBA" id="ARBA00022448"/>
    </source>
</evidence>
<evidence type="ECO:0000256" key="6">
    <source>
        <dbReference type="ARBA" id="ARBA00023136"/>
    </source>
</evidence>
<evidence type="ECO:0000313" key="8">
    <source>
        <dbReference type="EMBL" id="CAA9579628.1"/>
    </source>
</evidence>
<dbReference type="SUPFAM" id="SSF103473">
    <property type="entry name" value="MFS general substrate transporter"/>
    <property type="match status" value="1"/>
</dbReference>
<comment type="subcellular location">
    <subcellularLocation>
        <location evidence="1">Cell membrane</location>
        <topology evidence="1">Multi-pass membrane protein</topology>
    </subcellularLocation>
</comment>
<evidence type="ECO:0000256" key="3">
    <source>
        <dbReference type="ARBA" id="ARBA00022475"/>
    </source>
</evidence>
<keyword evidence="2" id="KW-0813">Transport</keyword>
<feature type="transmembrane region" description="Helical" evidence="7">
    <location>
        <begin position="159"/>
        <end position="184"/>
    </location>
</feature>
<reference evidence="8" key="1">
    <citation type="submission" date="2020-02" db="EMBL/GenBank/DDBJ databases">
        <authorList>
            <person name="Meier V. D."/>
        </authorList>
    </citation>
    <scope>NUCLEOTIDE SEQUENCE</scope>
    <source>
        <strain evidence="8">AVDCRST_MAG88</strain>
    </source>
</reference>
<feature type="transmembrane region" description="Helical" evidence="7">
    <location>
        <begin position="307"/>
        <end position="325"/>
    </location>
</feature>
<evidence type="ECO:0000256" key="7">
    <source>
        <dbReference type="SAM" id="Phobius"/>
    </source>
</evidence>
<gene>
    <name evidence="8" type="ORF">AVDCRST_MAG88-3171</name>
</gene>
<dbReference type="InterPro" id="IPR010290">
    <property type="entry name" value="TM_effector"/>
</dbReference>
<feature type="transmembrane region" description="Helical" evidence="7">
    <location>
        <begin position="121"/>
        <end position="138"/>
    </location>
</feature>
<keyword evidence="3" id="KW-1003">Cell membrane</keyword>
<keyword evidence="4 7" id="KW-0812">Transmembrane</keyword>
<dbReference type="Pfam" id="PF05977">
    <property type="entry name" value="MFS_3"/>
    <property type="match status" value="1"/>
</dbReference>
<dbReference type="Gene3D" id="1.20.1250.20">
    <property type="entry name" value="MFS general substrate transporter like domains"/>
    <property type="match status" value="1"/>
</dbReference>
<evidence type="ECO:0008006" key="9">
    <source>
        <dbReference type="Google" id="ProtNLM"/>
    </source>
</evidence>
<feature type="transmembrane region" description="Helical" evidence="7">
    <location>
        <begin position="240"/>
        <end position="259"/>
    </location>
</feature>
<evidence type="ECO:0000256" key="1">
    <source>
        <dbReference type="ARBA" id="ARBA00004651"/>
    </source>
</evidence>
<name>A0A6J4VHF8_9BACT</name>
<dbReference type="GO" id="GO:0005886">
    <property type="term" value="C:plasma membrane"/>
    <property type="evidence" value="ECO:0007669"/>
    <property type="project" value="UniProtKB-SubCell"/>
</dbReference>
<dbReference type="EMBL" id="CADCWM010000764">
    <property type="protein sequence ID" value="CAA9579628.1"/>
    <property type="molecule type" value="Genomic_DNA"/>
</dbReference>
<feature type="transmembrane region" description="Helical" evidence="7">
    <location>
        <begin position="94"/>
        <end position="115"/>
    </location>
</feature>
<sequence length="426" mass="43337">MRATEQRHAVGPGVGEGRRGFVPAVLTVPGYGRLWRAGLLYYHAYWFEIVVTGWTVLLLTGSPFAVGLVGFCRTLPMLALGLVLGALADRVREATLLLAVQVAGLLAAGTLALLFVLERTGLGPICLLVGLLGCGWACDFSARRALVARFHGPERVASALALETMMMLGGKVAATALGGALLALGGPRLAYGWLALIYGAGGLAALAVRRLEPPAGRAPAAAIPIIALVRLGWSTAVRTPVVRAVLLVTVVMNVLVFPYQQLMAVIAREILAVGSARMGVLAGADGLGALVVAGFLTARSRPVRQGLLFLAGAAGLGALLLALALSRSFPLSLGVQIAVGAGGAAFGAMQSALVLGAVEVELRARAMGMVAMAIGMAPFGILLAGAFSAAVGPATTLAGMATLALALLAAIVVRNPVLLAAPDDGR</sequence>
<feature type="transmembrane region" description="Helical" evidence="7">
    <location>
        <begin position="279"/>
        <end position="298"/>
    </location>
</feature>
<feature type="transmembrane region" description="Helical" evidence="7">
    <location>
        <begin position="65"/>
        <end position="87"/>
    </location>
</feature>
<dbReference type="PANTHER" id="PTHR23513">
    <property type="entry name" value="INTEGRAL MEMBRANE EFFLUX PROTEIN-RELATED"/>
    <property type="match status" value="1"/>
</dbReference>
<keyword evidence="5 7" id="KW-1133">Transmembrane helix</keyword>